<evidence type="ECO:0000313" key="2">
    <source>
        <dbReference type="Proteomes" id="UP000007797"/>
    </source>
</evidence>
<protein>
    <submittedName>
        <fullName evidence="1">Uncharacterized protein</fullName>
    </submittedName>
</protein>
<dbReference type="GeneID" id="14868708"/>
<gene>
    <name evidence="1" type="ORF">DFA_08201</name>
</gene>
<dbReference type="AlphaFoldDB" id="F4Q5F5"/>
<sequence>MRKDNISDKALTISRADSSSMQIVPKNELTFTDRGRMIYGCLGIFRIERGK</sequence>
<accession>F4Q5F5</accession>
<reference evidence="2" key="1">
    <citation type="journal article" date="2011" name="Genome Res.">
        <title>Phylogeny-wide analysis of social amoeba genomes highlights ancient origins for complex intercellular communication.</title>
        <authorList>
            <person name="Heidel A.J."/>
            <person name="Lawal H.M."/>
            <person name="Felder M."/>
            <person name="Schilde C."/>
            <person name="Helps N.R."/>
            <person name="Tunggal B."/>
            <person name="Rivero F."/>
            <person name="John U."/>
            <person name="Schleicher M."/>
            <person name="Eichinger L."/>
            <person name="Platzer M."/>
            <person name="Noegel A.A."/>
            <person name="Schaap P."/>
            <person name="Gloeckner G."/>
        </authorList>
    </citation>
    <scope>NUCLEOTIDE SEQUENCE [LARGE SCALE GENOMIC DNA]</scope>
    <source>
        <strain evidence="2">SH3</strain>
    </source>
</reference>
<evidence type="ECO:0000313" key="1">
    <source>
        <dbReference type="EMBL" id="EGG17214.1"/>
    </source>
</evidence>
<dbReference type="Proteomes" id="UP000007797">
    <property type="component" value="Unassembled WGS sequence"/>
</dbReference>
<dbReference type="EMBL" id="GL883021">
    <property type="protein sequence ID" value="EGG17214.1"/>
    <property type="molecule type" value="Genomic_DNA"/>
</dbReference>
<proteinExistence type="predicted"/>
<dbReference type="RefSeq" id="XP_004355698.1">
    <property type="nucleotide sequence ID" value="XM_004355645.1"/>
</dbReference>
<keyword evidence="2" id="KW-1185">Reference proteome</keyword>
<organism evidence="1 2">
    <name type="scientific">Cavenderia fasciculata</name>
    <name type="common">Slime mold</name>
    <name type="synonym">Dictyostelium fasciculatum</name>
    <dbReference type="NCBI Taxonomy" id="261658"/>
    <lineage>
        <taxon>Eukaryota</taxon>
        <taxon>Amoebozoa</taxon>
        <taxon>Evosea</taxon>
        <taxon>Eumycetozoa</taxon>
        <taxon>Dictyostelia</taxon>
        <taxon>Acytosteliales</taxon>
        <taxon>Cavenderiaceae</taxon>
        <taxon>Cavenderia</taxon>
    </lineage>
</organism>
<name>F4Q5F5_CACFS</name>
<dbReference type="KEGG" id="dfa:DFA_08201"/>